<dbReference type="RefSeq" id="WP_124730579.1">
    <property type="nucleotide sequence ID" value="NZ_CBCSKC010000099.1"/>
</dbReference>
<proteinExistence type="predicted"/>
<accession>A0A3G8LU52</accession>
<keyword evidence="2" id="KW-1185">Reference proteome</keyword>
<dbReference type="EMBL" id="CP034015">
    <property type="protein sequence ID" value="AZG73017.1"/>
    <property type="molecule type" value="Genomic_DNA"/>
</dbReference>
<dbReference type="KEGG" id="slj:EGC82_09725"/>
<dbReference type="OrthoDB" id="6401222at2"/>
<organism evidence="1 2">
    <name type="scientific">Shewanella livingstonensis</name>
    <dbReference type="NCBI Taxonomy" id="150120"/>
    <lineage>
        <taxon>Bacteria</taxon>
        <taxon>Pseudomonadati</taxon>
        <taxon>Pseudomonadota</taxon>
        <taxon>Gammaproteobacteria</taxon>
        <taxon>Alteromonadales</taxon>
        <taxon>Shewanellaceae</taxon>
        <taxon>Shewanella</taxon>
    </lineage>
</organism>
<evidence type="ECO:0000313" key="1">
    <source>
        <dbReference type="EMBL" id="AZG73017.1"/>
    </source>
</evidence>
<evidence type="ECO:0000313" key="2">
    <source>
        <dbReference type="Proteomes" id="UP000278035"/>
    </source>
</evidence>
<reference evidence="2" key="1">
    <citation type="submission" date="2018-11" db="EMBL/GenBank/DDBJ databases">
        <title>Shewanella sp. M2.</title>
        <authorList>
            <person name="Hwang Y.J."/>
            <person name="Hwang C.Y."/>
        </authorList>
    </citation>
    <scope>NUCLEOTIDE SEQUENCE [LARGE SCALE GENOMIC DNA]</scope>
    <source>
        <strain evidence="2">LMG 19866</strain>
    </source>
</reference>
<dbReference type="Proteomes" id="UP000278035">
    <property type="component" value="Chromosome"/>
</dbReference>
<name>A0A3G8LU52_9GAMM</name>
<dbReference type="AlphaFoldDB" id="A0A3G8LU52"/>
<sequence length="126" mass="14530">MEGIFCSYYDEEIDQDVPLQPDLAEAISFFKGFIWENQNEESTMKMLILQATGSDEASLFISSLNKGKWEIGATASTRRRFLGPFFKRVTSESFIDNTERETLEFISFFYQKTLADFIALLEKNGH</sequence>
<gene>
    <name evidence="1" type="ORF">EGC82_09725</name>
</gene>
<protein>
    <submittedName>
        <fullName evidence="1">Uncharacterized protein</fullName>
    </submittedName>
</protein>